<evidence type="ECO:0000256" key="1">
    <source>
        <dbReference type="SAM" id="Phobius"/>
    </source>
</evidence>
<evidence type="ECO:0000313" key="2">
    <source>
        <dbReference type="EMBL" id="RKT43243.1"/>
    </source>
</evidence>
<keyword evidence="1" id="KW-0812">Transmembrane</keyword>
<dbReference type="InterPro" id="IPR016936">
    <property type="entry name" value="UCP029693"/>
</dbReference>
<evidence type="ECO:0000313" key="3">
    <source>
        <dbReference type="Proteomes" id="UP000274556"/>
    </source>
</evidence>
<sequence>MRPARCCRAPTPGLHRAGWRTASGLLGLVGLVLVSLGVYWSIHPTGLDGAAAALAELCEPAGDAISGVHTVTMAVGIGDALLTKPGGFLYNDRSPPGVFLDNTQSWECGNLMALRDFVRALRNDFTRSQSQSVEKRLGHFGVRLSASVSDSDLASYIAKANAALMDLRILMQQG</sequence>
<name>A0A495V3S5_9GAMM</name>
<keyword evidence="3" id="KW-1185">Reference proteome</keyword>
<protein>
    <submittedName>
        <fullName evidence="2">Uncharacterized protein DUF2333</fullName>
    </submittedName>
</protein>
<dbReference type="RefSeq" id="WP_245969373.1">
    <property type="nucleotide sequence ID" value="NZ_RBXL01000001.1"/>
</dbReference>
<dbReference type="AlphaFoldDB" id="A0A495V3S5"/>
<accession>A0A495V3S5</accession>
<comment type="caution">
    <text evidence="2">The sequence shown here is derived from an EMBL/GenBank/DDBJ whole genome shotgun (WGS) entry which is preliminary data.</text>
</comment>
<feature type="transmembrane region" description="Helical" evidence="1">
    <location>
        <begin position="21"/>
        <end position="42"/>
    </location>
</feature>
<organism evidence="2 3">
    <name type="scientific">Thiocapsa rosea</name>
    <dbReference type="NCBI Taxonomy" id="69360"/>
    <lineage>
        <taxon>Bacteria</taxon>
        <taxon>Pseudomonadati</taxon>
        <taxon>Pseudomonadota</taxon>
        <taxon>Gammaproteobacteria</taxon>
        <taxon>Chromatiales</taxon>
        <taxon>Chromatiaceae</taxon>
        <taxon>Thiocapsa</taxon>
    </lineage>
</organism>
<reference evidence="2 3" key="1">
    <citation type="submission" date="2018-10" db="EMBL/GenBank/DDBJ databases">
        <title>Genomic Encyclopedia of Archaeal and Bacterial Type Strains, Phase II (KMG-II): from individual species to whole genera.</title>
        <authorList>
            <person name="Goeker M."/>
        </authorList>
    </citation>
    <scope>NUCLEOTIDE SEQUENCE [LARGE SCALE GENOMIC DNA]</scope>
    <source>
        <strain evidence="2 3">DSM 235</strain>
    </source>
</reference>
<gene>
    <name evidence="2" type="ORF">BDD21_0565</name>
</gene>
<keyword evidence="1" id="KW-1133">Transmembrane helix</keyword>
<dbReference type="Proteomes" id="UP000274556">
    <property type="component" value="Unassembled WGS sequence"/>
</dbReference>
<dbReference type="EMBL" id="RBXL01000001">
    <property type="protein sequence ID" value="RKT43243.1"/>
    <property type="molecule type" value="Genomic_DNA"/>
</dbReference>
<keyword evidence="1" id="KW-0472">Membrane</keyword>
<proteinExistence type="predicted"/>
<dbReference type="Pfam" id="PF10095">
    <property type="entry name" value="DUF2333"/>
    <property type="match status" value="1"/>
</dbReference>